<dbReference type="SMART" id="SM00679">
    <property type="entry name" value="CTNS"/>
    <property type="match status" value="2"/>
</dbReference>
<dbReference type="GO" id="GO:0016020">
    <property type="term" value="C:membrane"/>
    <property type="evidence" value="ECO:0007669"/>
    <property type="project" value="UniProtKB-SubCell"/>
</dbReference>
<dbReference type="EMBL" id="KE504290">
    <property type="protein sequence ID" value="EPS93224.1"/>
    <property type="molecule type" value="Genomic_DNA"/>
</dbReference>
<feature type="transmembrane region" description="Helical" evidence="5">
    <location>
        <begin position="213"/>
        <end position="238"/>
    </location>
</feature>
<feature type="transmembrane region" description="Helical" evidence="5">
    <location>
        <begin position="250"/>
        <end position="269"/>
    </location>
</feature>
<evidence type="ECO:0000256" key="1">
    <source>
        <dbReference type="ARBA" id="ARBA00004141"/>
    </source>
</evidence>
<evidence type="ECO:0000256" key="2">
    <source>
        <dbReference type="ARBA" id="ARBA00022692"/>
    </source>
</evidence>
<dbReference type="InParanoid" id="S8F2T3"/>
<organism evidence="6 7">
    <name type="scientific">Fomitopsis schrenkii</name>
    <name type="common">Brown rot fungus</name>
    <dbReference type="NCBI Taxonomy" id="2126942"/>
    <lineage>
        <taxon>Eukaryota</taxon>
        <taxon>Fungi</taxon>
        <taxon>Dikarya</taxon>
        <taxon>Basidiomycota</taxon>
        <taxon>Agaricomycotina</taxon>
        <taxon>Agaricomycetes</taxon>
        <taxon>Polyporales</taxon>
        <taxon>Fomitopsis</taxon>
    </lineage>
</organism>
<feature type="transmembrane region" description="Helical" evidence="5">
    <location>
        <begin position="49"/>
        <end position="70"/>
    </location>
</feature>
<keyword evidence="3 5" id="KW-1133">Transmembrane helix</keyword>
<dbReference type="HOGENOM" id="CLU_033734_2_0_1"/>
<dbReference type="InterPro" id="IPR006603">
    <property type="entry name" value="PQ-loop_rpt"/>
</dbReference>
<keyword evidence="2 5" id="KW-0812">Transmembrane</keyword>
<dbReference type="PANTHER" id="PTHR16201">
    <property type="entry name" value="SEVEN TRANSMEMBRANE PROTEIN 1-RELATED"/>
    <property type="match status" value="1"/>
</dbReference>
<keyword evidence="7" id="KW-1185">Reference proteome</keyword>
<dbReference type="AlphaFoldDB" id="S8F2T3"/>
<dbReference type="Pfam" id="PF04193">
    <property type="entry name" value="PQ-loop"/>
    <property type="match status" value="2"/>
</dbReference>
<proteinExistence type="predicted"/>
<evidence type="ECO:0000256" key="3">
    <source>
        <dbReference type="ARBA" id="ARBA00022989"/>
    </source>
</evidence>
<reference evidence="6 7" key="1">
    <citation type="journal article" date="2012" name="Science">
        <title>The Paleozoic origin of enzymatic lignin decomposition reconstructed from 31 fungal genomes.</title>
        <authorList>
            <person name="Floudas D."/>
            <person name="Binder M."/>
            <person name="Riley R."/>
            <person name="Barry K."/>
            <person name="Blanchette R.A."/>
            <person name="Henrissat B."/>
            <person name="Martinez A.T."/>
            <person name="Otillar R."/>
            <person name="Spatafora J.W."/>
            <person name="Yadav J.S."/>
            <person name="Aerts A."/>
            <person name="Benoit I."/>
            <person name="Boyd A."/>
            <person name="Carlson A."/>
            <person name="Copeland A."/>
            <person name="Coutinho P.M."/>
            <person name="de Vries R.P."/>
            <person name="Ferreira P."/>
            <person name="Findley K."/>
            <person name="Foster B."/>
            <person name="Gaskell J."/>
            <person name="Glotzer D."/>
            <person name="Gorecki P."/>
            <person name="Heitman J."/>
            <person name="Hesse C."/>
            <person name="Hori C."/>
            <person name="Igarashi K."/>
            <person name="Jurgens J.A."/>
            <person name="Kallen N."/>
            <person name="Kersten P."/>
            <person name="Kohler A."/>
            <person name="Kuees U."/>
            <person name="Kumar T.K.A."/>
            <person name="Kuo A."/>
            <person name="LaButti K."/>
            <person name="Larrondo L.F."/>
            <person name="Lindquist E."/>
            <person name="Ling A."/>
            <person name="Lombard V."/>
            <person name="Lucas S."/>
            <person name="Lundell T."/>
            <person name="Martin R."/>
            <person name="McLaughlin D.J."/>
            <person name="Morgenstern I."/>
            <person name="Morin E."/>
            <person name="Murat C."/>
            <person name="Nagy L.G."/>
            <person name="Nolan M."/>
            <person name="Ohm R.A."/>
            <person name="Patyshakuliyeva A."/>
            <person name="Rokas A."/>
            <person name="Ruiz-Duenas F.J."/>
            <person name="Sabat G."/>
            <person name="Salamov A."/>
            <person name="Samejima M."/>
            <person name="Schmutz J."/>
            <person name="Slot J.C."/>
            <person name="St John F."/>
            <person name="Stenlid J."/>
            <person name="Sun H."/>
            <person name="Sun S."/>
            <person name="Syed K."/>
            <person name="Tsang A."/>
            <person name="Wiebenga A."/>
            <person name="Young D."/>
            <person name="Pisabarro A."/>
            <person name="Eastwood D.C."/>
            <person name="Martin F."/>
            <person name="Cullen D."/>
            <person name="Grigoriev I.V."/>
            <person name="Hibbett D.S."/>
        </authorList>
    </citation>
    <scope>NUCLEOTIDE SEQUENCE</scope>
    <source>
        <strain evidence="7">FP-58527</strain>
    </source>
</reference>
<evidence type="ECO:0000313" key="7">
    <source>
        <dbReference type="Proteomes" id="UP000015241"/>
    </source>
</evidence>
<evidence type="ECO:0000313" key="6">
    <source>
        <dbReference type="EMBL" id="EPS93224.1"/>
    </source>
</evidence>
<dbReference type="Proteomes" id="UP000015241">
    <property type="component" value="Unassembled WGS sequence"/>
</dbReference>
<feature type="transmembrane region" description="Helical" evidence="5">
    <location>
        <begin position="90"/>
        <end position="109"/>
    </location>
</feature>
<evidence type="ECO:0008006" key="8">
    <source>
        <dbReference type="Google" id="ProtNLM"/>
    </source>
</evidence>
<accession>S8F2T3</accession>
<keyword evidence="4 5" id="KW-0472">Membrane</keyword>
<dbReference type="PANTHER" id="PTHR16201:SF11">
    <property type="entry name" value="PQ-LOOP REPEAT-CONTAINING PROTEIN"/>
    <property type="match status" value="1"/>
</dbReference>
<evidence type="ECO:0000256" key="5">
    <source>
        <dbReference type="SAM" id="Phobius"/>
    </source>
</evidence>
<protein>
    <recommendedName>
        <fullName evidence="8">PQ-loop-domain-containing protein</fullName>
    </recommendedName>
</protein>
<evidence type="ECO:0000256" key="4">
    <source>
        <dbReference type="ARBA" id="ARBA00023136"/>
    </source>
</evidence>
<dbReference type="Gene3D" id="1.20.1280.290">
    <property type="match status" value="2"/>
</dbReference>
<dbReference type="InterPro" id="IPR051415">
    <property type="entry name" value="LAAT-1"/>
</dbReference>
<sequence>MLETCEPHHDYAANVLTALLCVGLAISYLPQHLRIIRAGSSEGFSPWFLLLGSTSSASGMLNIIVMQWGIVKCCRLVTFGSCIEGIAGVIQLMLQWFFFTVILVLYMIYYPPHLKYTDVDVDMHDNRPPHHIKTHVKTDAWRLSITLSWVVLLHIALITFITFLLLSTELQMPDPAERSPQVLLWATFLGVASALLAALQYAPQLVHTYRLRLVGALSIPMMLIQSPGAVFMVLSIALRPGTNWTTWLPYAVAGVMQGSLLTMCIFWRVRQHRLRIDDFGNPLDAPPTLDSALPEGAPVQAAVEVTIQGDVRADAVEEEVDASEATPLLKARGGSHSRGWRKWVWW</sequence>
<gene>
    <name evidence="6" type="ORF">FOMPIDRAFT_1033800</name>
</gene>
<dbReference type="eggNOG" id="ENOG502RXTU">
    <property type="taxonomic scope" value="Eukaryota"/>
</dbReference>
<feature type="transmembrane region" description="Helical" evidence="5">
    <location>
        <begin position="12"/>
        <end position="29"/>
    </location>
</feature>
<feature type="transmembrane region" description="Helical" evidence="5">
    <location>
        <begin position="143"/>
        <end position="166"/>
    </location>
</feature>
<dbReference type="OrthoDB" id="19344at2759"/>
<feature type="transmembrane region" description="Helical" evidence="5">
    <location>
        <begin position="182"/>
        <end position="201"/>
    </location>
</feature>
<comment type="subcellular location">
    <subcellularLocation>
        <location evidence="1">Membrane</location>
        <topology evidence="1">Multi-pass membrane protein</topology>
    </subcellularLocation>
</comment>
<name>S8F2T3_FOMSC</name>